<feature type="chain" id="PRO_5045181716" description="Tetratricopeptide repeat protein" evidence="2">
    <location>
        <begin position="32"/>
        <end position="1141"/>
    </location>
</feature>
<name>A0ABW1S5G5_9PROT</name>
<dbReference type="EMBL" id="JBHSSW010000003">
    <property type="protein sequence ID" value="MFC6196781.1"/>
    <property type="molecule type" value="Genomic_DNA"/>
</dbReference>
<evidence type="ECO:0000313" key="4">
    <source>
        <dbReference type="Proteomes" id="UP001596303"/>
    </source>
</evidence>
<dbReference type="InterPro" id="IPR011990">
    <property type="entry name" value="TPR-like_helical_dom_sf"/>
</dbReference>
<sequence>MGRKASRLSLRSVSLLALGFSAFAIPLSSWAEGRPVTFSFQQGDGYGRIIASWEDGDETAPQIAATMTGPVMVLRFEEPVEFDPEEFQDGLPDYIAVARLADDGREARVALAREYRLHQSYSYDLAGIDLVPAADTSDPADVVSPLAAIKRQEAARAEQAAEAARLASIPSPLPVRLAASETEDFSTLAFYWPQEIPFSVEENGRELTLTFDRRAEADLAPTRVDPPTGLRSINAENTETKWIVNLDMMEGYWASAVEVDNTAVVRFRPGQKPEDEAEAVVLPAALQALADQLPDDGIEPPSRKPFDTAPDVLTPDPDTFEAADASAGPAYEYNFEDVAAEPEELPPITPPRLWNEALNGGQNVVVEGRPKSRGVDLDFAFRSEIPATIFRRHGAVWIAFPANGKFELSRSLADTGFRIDQVQSEEGMALRVFAPSDLMVNVTSSGRLWSVSIGGEGDLASTSLQPTRSASSGGSGIIVDVPNAGTVFTMTDPEVGETLELVSAMEHTTSLPKPLNFVEASFPVTTQGLVIVPRADDLSILQRGDQILISLDKGMALSNWGVQSELVDGQSLSPGFLDFESWRRGDMGSFWSNYGALSRAAAIADMQEWSGQSANIDLARFLLAWELAPETFGPLRIAAEADPILEQDAQWLALKGGAEVMLGRYEEALETLDKSAVRTDPAVAAWRGYAEAELGDWRKARQSFLEASPLIDAYFPLWAGRFHAAAARANIRMGDGSAAERHAEAARRTGDPVAMGQASLTLGELALAAGRKNDAQTIFSKLLDHEDPNVRVRAELADTMLGLETGRISLMDAADRLDSLRFRWRGDALELEIVAALSDVQFRLGNFREALQLAQSFAMQFPDMPGSRELRIQMSEYFDDLFLNSKADDIDPIQALALFYEFRDLTPIGPDGDRMIRKLANRLVAFDLLDPATELLAHQVENRNLIGASRAKIAADLASIYLIDKRPEEALRVIGSTRQTGLDDDLRLERRLLEAAAHMELQRYSHAIELLESLSDQRSKELLAEVHWRARSWGPAGRALQNALPDPGVSSLTPSQVQTAIRAAVAYRLDGNPEGLADLRAGYTPAMSQTAQSETFDLLTGSTRVTSTRLTDIVKSLADTSSANAFISGLKQKFGGAGGQR</sequence>
<accession>A0ABW1S5G5</accession>
<dbReference type="Proteomes" id="UP001596303">
    <property type="component" value="Unassembled WGS sequence"/>
</dbReference>
<reference evidence="4" key="1">
    <citation type="journal article" date="2019" name="Int. J. Syst. Evol. Microbiol.">
        <title>The Global Catalogue of Microorganisms (GCM) 10K type strain sequencing project: providing services to taxonomists for standard genome sequencing and annotation.</title>
        <authorList>
            <consortium name="The Broad Institute Genomics Platform"/>
            <consortium name="The Broad Institute Genome Sequencing Center for Infectious Disease"/>
            <person name="Wu L."/>
            <person name="Ma J."/>
        </authorList>
    </citation>
    <scope>NUCLEOTIDE SEQUENCE [LARGE SCALE GENOMIC DNA]</scope>
    <source>
        <strain evidence="4">CGMCC-1.15741</strain>
    </source>
</reference>
<keyword evidence="2" id="KW-0732">Signal</keyword>
<dbReference type="Gene3D" id="1.25.40.10">
    <property type="entry name" value="Tetratricopeptide repeat domain"/>
    <property type="match status" value="1"/>
</dbReference>
<comment type="caution">
    <text evidence="3">The sequence shown here is derived from an EMBL/GenBank/DDBJ whole genome shotgun (WGS) entry which is preliminary data.</text>
</comment>
<proteinExistence type="predicted"/>
<organism evidence="3 4">
    <name type="scientific">Ponticaulis profundi</name>
    <dbReference type="NCBI Taxonomy" id="2665222"/>
    <lineage>
        <taxon>Bacteria</taxon>
        <taxon>Pseudomonadati</taxon>
        <taxon>Pseudomonadota</taxon>
        <taxon>Alphaproteobacteria</taxon>
        <taxon>Hyphomonadales</taxon>
        <taxon>Hyphomonadaceae</taxon>
        <taxon>Ponticaulis</taxon>
    </lineage>
</organism>
<dbReference type="RefSeq" id="WP_377374655.1">
    <property type="nucleotide sequence ID" value="NZ_JBHSSW010000003.1"/>
</dbReference>
<keyword evidence="4" id="KW-1185">Reference proteome</keyword>
<evidence type="ECO:0008006" key="5">
    <source>
        <dbReference type="Google" id="ProtNLM"/>
    </source>
</evidence>
<protein>
    <recommendedName>
        <fullName evidence="5">Tetratricopeptide repeat protein</fullName>
    </recommendedName>
</protein>
<evidence type="ECO:0000256" key="2">
    <source>
        <dbReference type="SAM" id="SignalP"/>
    </source>
</evidence>
<feature type="region of interest" description="Disordered" evidence="1">
    <location>
        <begin position="295"/>
        <end position="323"/>
    </location>
</feature>
<feature type="signal peptide" evidence="2">
    <location>
        <begin position="1"/>
        <end position="31"/>
    </location>
</feature>
<evidence type="ECO:0000256" key="1">
    <source>
        <dbReference type="SAM" id="MobiDB-lite"/>
    </source>
</evidence>
<gene>
    <name evidence="3" type="ORF">ACFQDM_01750</name>
</gene>
<evidence type="ECO:0000313" key="3">
    <source>
        <dbReference type="EMBL" id="MFC6196781.1"/>
    </source>
</evidence>
<dbReference type="SUPFAM" id="SSF48452">
    <property type="entry name" value="TPR-like"/>
    <property type="match status" value="1"/>
</dbReference>